<dbReference type="PROSITE" id="PS51737">
    <property type="entry name" value="RECOMBINASE_DNA_BIND"/>
    <property type="match status" value="1"/>
</dbReference>
<organism evidence="3 4">
    <name type="scientific">Eiseniibacteriota bacterium</name>
    <dbReference type="NCBI Taxonomy" id="2212470"/>
    <lineage>
        <taxon>Bacteria</taxon>
        <taxon>Candidatus Eiseniibacteriota</taxon>
    </lineage>
</organism>
<dbReference type="InterPro" id="IPR011109">
    <property type="entry name" value="DNA_bind_recombinase_dom"/>
</dbReference>
<evidence type="ECO:0000259" key="1">
    <source>
        <dbReference type="PROSITE" id="PS51736"/>
    </source>
</evidence>
<evidence type="ECO:0000259" key="2">
    <source>
        <dbReference type="PROSITE" id="PS51737"/>
    </source>
</evidence>
<dbReference type="Pfam" id="PF13408">
    <property type="entry name" value="Zn_ribbon_recom"/>
    <property type="match status" value="1"/>
</dbReference>
<dbReference type="PROSITE" id="PS51736">
    <property type="entry name" value="RECOMBINASES_3"/>
    <property type="match status" value="1"/>
</dbReference>
<keyword evidence="4" id="KW-1185">Reference proteome</keyword>
<dbReference type="Pfam" id="PF07508">
    <property type="entry name" value="Recombinase"/>
    <property type="match status" value="1"/>
</dbReference>
<dbReference type="PANTHER" id="PTHR30461:SF23">
    <property type="entry name" value="DNA RECOMBINASE-RELATED"/>
    <property type="match status" value="1"/>
</dbReference>
<dbReference type="EMBL" id="JBHPKH010000051">
    <property type="protein sequence ID" value="MFC1572927.1"/>
    <property type="molecule type" value="Genomic_DNA"/>
</dbReference>
<feature type="domain" description="Resolvase/invertase-type recombinase catalytic" evidence="1">
    <location>
        <begin position="13"/>
        <end position="164"/>
    </location>
</feature>
<dbReference type="SMART" id="SM00857">
    <property type="entry name" value="Resolvase"/>
    <property type="match status" value="1"/>
</dbReference>
<comment type="caution">
    <text evidence="3">The sequence shown here is derived from an EMBL/GenBank/DDBJ whole genome shotgun (WGS) entry which is preliminary data.</text>
</comment>
<protein>
    <submittedName>
        <fullName evidence="3">Recombinase family protein</fullName>
    </submittedName>
</protein>
<dbReference type="InterPro" id="IPR050639">
    <property type="entry name" value="SSR_resolvase"/>
</dbReference>
<dbReference type="Gene3D" id="3.40.50.1390">
    <property type="entry name" value="Resolvase, N-terminal catalytic domain"/>
    <property type="match status" value="1"/>
</dbReference>
<dbReference type="Gene3D" id="3.90.1750.20">
    <property type="entry name" value="Putative Large Serine Recombinase, Chain B, Domain 2"/>
    <property type="match status" value="1"/>
</dbReference>
<name>A0ABV6YKQ9_UNCEI</name>
<dbReference type="CDD" id="cd00338">
    <property type="entry name" value="Ser_Recombinase"/>
    <property type="match status" value="1"/>
</dbReference>
<proteinExistence type="predicted"/>
<dbReference type="InterPro" id="IPR038109">
    <property type="entry name" value="DNA_bind_recomb_sf"/>
</dbReference>
<dbReference type="Pfam" id="PF00239">
    <property type="entry name" value="Resolvase"/>
    <property type="match status" value="1"/>
</dbReference>
<reference evidence="3 4" key="1">
    <citation type="submission" date="2024-09" db="EMBL/GenBank/DDBJ databases">
        <authorList>
            <person name="D'Angelo T."/>
        </authorList>
    </citation>
    <scope>NUCLEOTIDE SEQUENCE [LARGE SCALE GENOMIC DNA]</scope>
    <source>
        <strain evidence="3">SAG AM-320-E07</strain>
    </source>
</reference>
<dbReference type="Proteomes" id="UP001593833">
    <property type="component" value="Unassembled WGS sequence"/>
</dbReference>
<dbReference type="SUPFAM" id="SSF53041">
    <property type="entry name" value="Resolvase-like"/>
    <property type="match status" value="1"/>
</dbReference>
<evidence type="ECO:0000313" key="4">
    <source>
        <dbReference type="Proteomes" id="UP001593833"/>
    </source>
</evidence>
<dbReference type="InterPro" id="IPR006119">
    <property type="entry name" value="Resolv_N"/>
</dbReference>
<feature type="domain" description="Recombinase" evidence="2">
    <location>
        <begin position="171"/>
        <end position="316"/>
    </location>
</feature>
<dbReference type="InterPro" id="IPR036162">
    <property type="entry name" value="Resolvase-like_N_sf"/>
</dbReference>
<dbReference type="PANTHER" id="PTHR30461">
    <property type="entry name" value="DNA-INVERTASE FROM LAMBDOID PROPHAGE"/>
    <property type="match status" value="1"/>
</dbReference>
<evidence type="ECO:0000313" key="3">
    <source>
        <dbReference type="EMBL" id="MFC1572927.1"/>
    </source>
</evidence>
<accession>A0ABV6YKQ9</accession>
<sequence length="696" mass="80485">MLTKIRTCHLEKPAYVYLRQSTMGQVRHHRESTERQYALRDKAENLGWRTDMIRILDGDLGLSGTRTDQREDFKTLVADVSMNKVGAVFSLEASRLSRSNTDWHRLLELCSLTKTLILDEDGCYDPSDFNDQLLLGLKGTMSQAELHFMRARLLGGKLNKARKGELRCPLPVGYVYDEAGKTIIDPDLEVQGAIRRVFDAFREVGSAYGVVHLFGRNQLRFPKRAYGGAWDGNLVWGNLVHARVRDVLRNPEYSGAYTYGRYSYEKTIDKDGQIRSKIISKPMDQWEVLIKDHHEGYVTWEEYLENRRVLAKNRTNAKGCLLPGPAREGLALLQGLLICADCGRKIYIRYTGNGGIYPCYQCTWRKRDGLSHKHCISIPCRVLDKAVSARVVEVLQPSQINIAVRAFEELERRTGAINRQWQLRIQRAEYEVQLAQRRYEEVDPSNRLVASTLEKRWNDGLLSLEEVRKQYEEHRKTTGLSDIARRKSEVLSLGKDLPRLWQAKTTKDKDRKRILRLLLKDVTVKREARERRVLLQLRWQGGATEEIAVDLPPRTADKWRHSPEIVERVRAMTKKMTDLQIAETFNGEGLRTSKGNAYTRASVSWIRYKHSIPAPNLKEPNEMTVRELAVKFNISPHVVYYWIERKVVEARRLNRGSPWWIKLDTQTEKTLQRWIEESPRIVKTRQSQSFIAGGAL</sequence>
<dbReference type="InterPro" id="IPR025827">
    <property type="entry name" value="Zn_ribbon_recom_dom"/>
</dbReference>
<gene>
    <name evidence="3" type="ORF">ACFL6M_04935</name>
</gene>